<keyword evidence="3" id="KW-1185">Reference proteome</keyword>
<reference evidence="2 3" key="1">
    <citation type="submission" date="2015-01" db="EMBL/GenBank/DDBJ databases">
        <title>The Genome Sequence of Capronia semiimmersa CBS27337.</title>
        <authorList>
            <consortium name="The Broad Institute Genomics Platform"/>
            <person name="Cuomo C."/>
            <person name="de Hoog S."/>
            <person name="Gorbushina A."/>
            <person name="Stielow B."/>
            <person name="Teixiera M."/>
            <person name="Abouelleil A."/>
            <person name="Chapman S.B."/>
            <person name="Priest M."/>
            <person name="Young S.K."/>
            <person name="Wortman J."/>
            <person name="Nusbaum C."/>
            <person name="Birren B."/>
        </authorList>
    </citation>
    <scope>NUCLEOTIDE SEQUENCE [LARGE SCALE GENOMIC DNA]</scope>
    <source>
        <strain evidence="2 3">CBS 27337</strain>
    </source>
</reference>
<dbReference type="STRING" id="5601.A0A0D2E574"/>
<dbReference type="PANTHER" id="PTHR39596">
    <property type="match status" value="1"/>
</dbReference>
<sequence length="830" mass="93579">MKKWLRLTKKSPEAKGDLPHHAITDAPLKLSLRSDSDFLPSTQDLLWERWTKVRRLLQKEPLLAPPALGPGTRGGCVNIDDEGRVGQAVEAQPIISTHSSTLERLYHFAKLSGLKTCPNRACILNQERLRSNLPTRSTWCHSFFKWMLQWYSCYMSSLLANQSASAPIKMNISLGLLQCLGSPLYEGDTTYNTYMLPDRLIYDMMEWVARVEFCHPDAIQRSIFRDEYARRFRLCDTVYETDFDESLQKASDLGICLNRLWNLISVCPRTWRDLPALMAMTYGHDEKDPGSFRQLEDFSLRASPASRSTPELIDQQTHDACTSDLCHFSSMDSTRVAQRHKCADLQSCYFLHFTSNPNESLGRMLWNSRSTSSEGQIYSPMQVDSDYVAISHVWSDGTGAGTEGRGMVNSCLFDFFCTIARQLGCHGIWWDAISIPLEPKARAQALRTMHSHFSSAKHTVVHDEYLIHFPWKEDGTPCLALLLSPWFTRGWTAVELAVSHSVKVLFKDPTGATMPLIKDLENDVLANTPTCSLGHLIASSIIRKLRTITTRNRSLAGLMAILKTRSNSWPRDRAVIAALLAGIKPDIDAVNMQARVTQQIISSYSTVRGSFLIHGSPTISTHGPLSWCPSNLFNEGPTILSKEFQAWNTLNLTVDQTTGALLGNFIVFNLFAVKDNSEPFSMHSAVLKRLNSAYMQPSDYFVLRCSLRQRYSLVVRPKAITESPMRAIECDWVGVIVSDVSTLKVDLETSGDYEADVSIRIGTQSRVAEEISNAREFLDRYRGRYDEQNAKRGMYSELDFDPTLKGYLWNVKTGKWEKAGHGSEQVSVSP</sequence>
<proteinExistence type="predicted"/>
<protein>
    <recommendedName>
        <fullName evidence="4">Heterokaryon incompatibility domain-containing protein</fullName>
    </recommendedName>
</protein>
<accession>A0A0D2E574</accession>
<dbReference type="Proteomes" id="UP000054266">
    <property type="component" value="Unassembled WGS sequence"/>
</dbReference>
<name>A0A0D2E574_9EURO</name>
<organism evidence="2 3">
    <name type="scientific">Phialophora macrospora</name>
    <dbReference type="NCBI Taxonomy" id="1851006"/>
    <lineage>
        <taxon>Eukaryota</taxon>
        <taxon>Fungi</taxon>
        <taxon>Dikarya</taxon>
        <taxon>Ascomycota</taxon>
        <taxon>Pezizomycotina</taxon>
        <taxon>Eurotiomycetes</taxon>
        <taxon>Chaetothyriomycetidae</taxon>
        <taxon>Chaetothyriales</taxon>
        <taxon>Herpotrichiellaceae</taxon>
        <taxon>Phialophora</taxon>
    </lineage>
</organism>
<evidence type="ECO:0000313" key="2">
    <source>
        <dbReference type="EMBL" id="KIW69472.1"/>
    </source>
</evidence>
<dbReference type="PANTHER" id="PTHR39596:SF2">
    <property type="entry name" value="HET DOMAIN PROTEIN (AFU_ORTHOLOGUE AFUA_1G17550)-RELATED"/>
    <property type="match status" value="1"/>
</dbReference>
<feature type="region of interest" description="Disordered" evidence="1">
    <location>
        <begin position="1"/>
        <end position="20"/>
    </location>
</feature>
<evidence type="ECO:0000313" key="3">
    <source>
        <dbReference type="Proteomes" id="UP000054266"/>
    </source>
</evidence>
<evidence type="ECO:0008006" key="4">
    <source>
        <dbReference type="Google" id="ProtNLM"/>
    </source>
</evidence>
<dbReference type="EMBL" id="KN846958">
    <property type="protein sequence ID" value="KIW69472.1"/>
    <property type="molecule type" value="Genomic_DNA"/>
</dbReference>
<feature type="compositionally biased region" description="Basic and acidic residues" evidence="1">
    <location>
        <begin position="10"/>
        <end position="20"/>
    </location>
</feature>
<evidence type="ECO:0000256" key="1">
    <source>
        <dbReference type="SAM" id="MobiDB-lite"/>
    </source>
</evidence>
<dbReference type="AlphaFoldDB" id="A0A0D2E574"/>
<gene>
    <name evidence="2" type="ORF">PV04_05348</name>
</gene>